<keyword evidence="1" id="KW-0808">Transferase</keyword>
<keyword evidence="2" id="KW-1185">Reference proteome</keyword>
<protein>
    <submittedName>
        <fullName evidence="1">4-hydroxybenzoate polyprenyl transferase</fullName>
    </submittedName>
</protein>
<proteinExistence type="predicted"/>
<dbReference type="Proteomes" id="UP000037904">
    <property type="component" value="Unassembled WGS sequence"/>
</dbReference>
<dbReference type="AlphaFoldDB" id="A0A0N0DAW3"/>
<accession>A0A0N0DAW3</accession>
<dbReference type="OrthoDB" id="9976870at2759"/>
<dbReference type="EMBL" id="JXCE01000833">
    <property type="protein sequence ID" value="KPA35915.1"/>
    <property type="molecule type" value="Genomic_DNA"/>
</dbReference>
<evidence type="ECO:0000313" key="1">
    <source>
        <dbReference type="EMBL" id="KPA35915.1"/>
    </source>
</evidence>
<dbReference type="GO" id="GO:0016740">
    <property type="term" value="F:transferase activity"/>
    <property type="evidence" value="ECO:0007669"/>
    <property type="project" value="UniProtKB-KW"/>
</dbReference>
<name>A0A0N0DAW3_FUSLA</name>
<gene>
    <name evidence="1" type="ORF">FLAG1_11355</name>
</gene>
<sequence length="235" mass="27122">MPSDASSVIYSDDDTRVVVLRGAIEGRLLSHPDRSFALEISLDLDKGEEFFDKKPPTHFHVQEEYVEVIEGVMGFEHEGKELILTPKDGRFNIKPYRNHRTYPMPKDMQPAGGNIVKFLLSGEKTNAVFELNPVFFENWYKYQDQFVIHGEKLSMMQLLSTFDAGGTYLSPPPWMPFGQQISIGIGVVFGRWLGGLLGYQPFYRKWTTDWDMACDKMRTTIFQRRFADYNAKKDI</sequence>
<organism evidence="1 2">
    <name type="scientific">Fusarium langsethiae</name>
    <dbReference type="NCBI Taxonomy" id="179993"/>
    <lineage>
        <taxon>Eukaryota</taxon>
        <taxon>Fungi</taxon>
        <taxon>Dikarya</taxon>
        <taxon>Ascomycota</taxon>
        <taxon>Pezizomycotina</taxon>
        <taxon>Sordariomycetes</taxon>
        <taxon>Hypocreomycetidae</taxon>
        <taxon>Hypocreales</taxon>
        <taxon>Nectriaceae</taxon>
        <taxon>Fusarium</taxon>
    </lineage>
</organism>
<evidence type="ECO:0000313" key="2">
    <source>
        <dbReference type="Proteomes" id="UP000037904"/>
    </source>
</evidence>
<reference evidence="1 2" key="1">
    <citation type="submission" date="2015-04" db="EMBL/GenBank/DDBJ databases">
        <title>The draft genome sequence of Fusarium langsethiae, a T-2/HT-2 mycotoxin producer.</title>
        <authorList>
            <person name="Lysoe E."/>
            <person name="Divon H.H."/>
            <person name="Terzi V."/>
            <person name="Orru L."/>
            <person name="Lamontanara A."/>
            <person name="Kolseth A.-K."/>
            <person name="Frandsen R.J."/>
            <person name="Nielsen K."/>
            <person name="Thrane U."/>
        </authorList>
    </citation>
    <scope>NUCLEOTIDE SEQUENCE [LARGE SCALE GENOMIC DNA]</scope>
    <source>
        <strain evidence="1 2">Fl201059</strain>
    </source>
</reference>
<comment type="caution">
    <text evidence="1">The sequence shown here is derived from an EMBL/GenBank/DDBJ whole genome shotgun (WGS) entry which is preliminary data.</text>
</comment>